<keyword evidence="1" id="KW-0238">DNA-binding</keyword>
<sequence length="78" mass="8989">MSIDSKKILTYQKEFGKQLKKIRLSKKMSQLDLAASCDLEKTSISRIENGRTNTTLKTMIIISEALNVNIYELFDFEI</sequence>
<evidence type="ECO:0000313" key="4">
    <source>
        <dbReference type="Proteomes" id="UP000032361"/>
    </source>
</evidence>
<dbReference type="Proteomes" id="UP000032361">
    <property type="component" value="Unassembled WGS sequence"/>
</dbReference>
<dbReference type="GO" id="GO:0003677">
    <property type="term" value="F:DNA binding"/>
    <property type="evidence" value="ECO:0007669"/>
    <property type="project" value="UniProtKB-KW"/>
</dbReference>
<reference evidence="3 4" key="1">
    <citation type="journal article" date="2015" name="Antonie Van Leeuwenhoek">
        <title>Tamlana nanhaiensis sp. nov., isolated from surface seawater collected from the South China Sea.</title>
        <authorList>
            <person name="Liu X."/>
            <person name="Lai Q."/>
            <person name="Du Y."/>
            <person name="Li G."/>
            <person name="Sun F."/>
            <person name="Shao Z."/>
        </authorList>
    </citation>
    <scope>NUCLEOTIDE SEQUENCE [LARGE SCALE GENOMIC DNA]</scope>
    <source>
        <strain evidence="3 4">FHC16</strain>
    </source>
</reference>
<dbReference type="InterPro" id="IPR010982">
    <property type="entry name" value="Lambda_DNA-bd_dom_sf"/>
</dbReference>
<dbReference type="AlphaFoldDB" id="A0A0D7VWJ9"/>
<dbReference type="SMART" id="SM00530">
    <property type="entry name" value="HTH_XRE"/>
    <property type="match status" value="1"/>
</dbReference>
<dbReference type="InterPro" id="IPR001387">
    <property type="entry name" value="Cro/C1-type_HTH"/>
</dbReference>
<feature type="domain" description="HTH cro/C1-type" evidence="2">
    <location>
        <begin position="19"/>
        <end position="73"/>
    </location>
</feature>
<dbReference type="GO" id="GO:0005829">
    <property type="term" value="C:cytosol"/>
    <property type="evidence" value="ECO:0007669"/>
    <property type="project" value="TreeGrafter"/>
</dbReference>
<dbReference type="GO" id="GO:0003700">
    <property type="term" value="F:DNA-binding transcription factor activity"/>
    <property type="evidence" value="ECO:0007669"/>
    <property type="project" value="TreeGrafter"/>
</dbReference>
<dbReference type="OrthoDB" id="2902336at2"/>
<gene>
    <name evidence="3" type="ORF">PK35_15475</name>
</gene>
<dbReference type="PATRIC" id="fig|1382798.3.peg.1661"/>
<evidence type="ECO:0000259" key="2">
    <source>
        <dbReference type="PROSITE" id="PS50943"/>
    </source>
</evidence>
<dbReference type="PANTHER" id="PTHR46797">
    <property type="entry name" value="HTH-TYPE TRANSCRIPTIONAL REGULATOR"/>
    <property type="match status" value="1"/>
</dbReference>
<dbReference type="CDD" id="cd00093">
    <property type="entry name" value="HTH_XRE"/>
    <property type="match status" value="1"/>
</dbReference>
<protein>
    <recommendedName>
        <fullName evidence="2">HTH cro/C1-type domain-containing protein</fullName>
    </recommendedName>
</protein>
<evidence type="ECO:0000313" key="3">
    <source>
        <dbReference type="EMBL" id="KJD31235.1"/>
    </source>
</evidence>
<dbReference type="PANTHER" id="PTHR46797:SF1">
    <property type="entry name" value="METHYLPHOSPHONATE SYNTHASE"/>
    <property type="match status" value="1"/>
</dbReference>
<name>A0A0D7VWJ9_9FLAO</name>
<dbReference type="STRING" id="1382798.PK35_15475"/>
<dbReference type="EMBL" id="JTDV01000016">
    <property type="protein sequence ID" value="KJD31235.1"/>
    <property type="molecule type" value="Genomic_DNA"/>
</dbReference>
<dbReference type="Pfam" id="PF01381">
    <property type="entry name" value="HTH_3"/>
    <property type="match status" value="1"/>
</dbReference>
<comment type="caution">
    <text evidence="3">The sequence shown here is derived from an EMBL/GenBank/DDBJ whole genome shotgun (WGS) entry which is preliminary data.</text>
</comment>
<dbReference type="PROSITE" id="PS50943">
    <property type="entry name" value="HTH_CROC1"/>
    <property type="match status" value="1"/>
</dbReference>
<proteinExistence type="predicted"/>
<dbReference type="Gene3D" id="1.10.260.40">
    <property type="entry name" value="lambda repressor-like DNA-binding domains"/>
    <property type="match status" value="1"/>
</dbReference>
<dbReference type="SUPFAM" id="SSF47413">
    <property type="entry name" value="lambda repressor-like DNA-binding domains"/>
    <property type="match status" value="1"/>
</dbReference>
<evidence type="ECO:0000256" key="1">
    <source>
        <dbReference type="ARBA" id="ARBA00023125"/>
    </source>
</evidence>
<accession>A0A0D7VWJ9</accession>
<organism evidence="3 4">
    <name type="scientific">Neotamlana nanhaiensis</name>
    <dbReference type="NCBI Taxonomy" id="1382798"/>
    <lineage>
        <taxon>Bacteria</taxon>
        <taxon>Pseudomonadati</taxon>
        <taxon>Bacteroidota</taxon>
        <taxon>Flavobacteriia</taxon>
        <taxon>Flavobacteriales</taxon>
        <taxon>Flavobacteriaceae</taxon>
        <taxon>Neotamlana</taxon>
    </lineage>
</organism>
<dbReference type="InterPro" id="IPR050807">
    <property type="entry name" value="TransReg_Diox_bact_type"/>
</dbReference>
<keyword evidence="4" id="KW-1185">Reference proteome</keyword>
<dbReference type="RefSeq" id="WP_044627482.1">
    <property type="nucleotide sequence ID" value="NZ_JTDV01000016.1"/>
</dbReference>